<geneLocation type="mitochondrion" evidence="1"/>
<keyword evidence="1" id="KW-0496">Mitochondrion</keyword>
<dbReference type="InParanoid" id="A0A541AXM4"/>
<dbReference type="AlphaFoldDB" id="A0A541AXM4"/>
<protein>
    <recommendedName>
        <fullName evidence="3">GIY-YIG endonuclease</fullName>
    </recommendedName>
</protein>
<gene>
    <name evidence="1" type="ORF">PNOK_m000092</name>
</gene>
<keyword evidence="2" id="KW-1185">Reference proteome</keyword>
<evidence type="ECO:0000313" key="1">
    <source>
        <dbReference type="EMBL" id="TQF64816.1"/>
    </source>
</evidence>
<comment type="caution">
    <text evidence="1">The sequence shown here is derived from an EMBL/GenBank/DDBJ whole genome shotgun (WGS) entry which is preliminary data.</text>
</comment>
<dbReference type="Proteomes" id="UP000217199">
    <property type="component" value="Unassembled WGS sequence"/>
</dbReference>
<dbReference type="EMBL" id="NBII01000013">
    <property type="protein sequence ID" value="TQF64816.1"/>
    <property type="molecule type" value="Genomic_DNA"/>
</dbReference>
<organism evidence="1 2">
    <name type="scientific">Pyrrhoderma noxium</name>
    <dbReference type="NCBI Taxonomy" id="2282107"/>
    <lineage>
        <taxon>Eukaryota</taxon>
        <taxon>Fungi</taxon>
        <taxon>Dikarya</taxon>
        <taxon>Basidiomycota</taxon>
        <taxon>Agaricomycotina</taxon>
        <taxon>Agaricomycetes</taxon>
        <taxon>Hymenochaetales</taxon>
        <taxon>Hymenochaetaceae</taxon>
        <taxon>Pyrrhoderma</taxon>
    </lineage>
</organism>
<accession>A0A541AXM4</accession>
<sequence>MVRLDRKLSKFFTLLAFSMGRNLFVIKPRMFLRYYSDSADSNSKLETEGSISNNPLDNDDVDKLKKVILEENKEKSGIYMFTNKETKEVYIGQSKILIPSFQVSKFPSFQVSKFPSFQVSKFQTLNNCINFVLFE</sequence>
<name>A0A541AXM4_9AGAM</name>
<proteinExistence type="predicted"/>
<evidence type="ECO:0000313" key="2">
    <source>
        <dbReference type="Proteomes" id="UP000217199"/>
    </source>
</evidence>
<evidence type="ECO:0008006" key="3">
    <source>
        <dbReference type="Google" id="ProtNLM"/>
    </source>
</evidence>
<reference evidence="1 2" key="1">
    <citation type="journal article" date="2017" name="Mol. Ecol.">
        <title>Comparative and population genomic landscape of Phellinus noxius: A hypervariable fungus causing root rot in trees.</title>
        <authorList>
            <person name="Chung C.L."/>
            <person name="Lee T.J."/>
            <person name="Akiba M."/>
            <person name="Lee H.H."/>
            <person name="Kuo T.H."/>
            <person name="Liu D."/>
            <person name="Ke H.M."/>
            <person name="Yokoi T."/>
            <person name="Roa M.B."/>
            <person name="Lu M.J."/>
            <person name="Chang Y.Y."/>
            <person name="Ann P.J."/>
            <person name="Tsai J.N."/>
            <person name="Chen C.Y."/>
            <person name="Tzean S.S."/>
            <person name="Ota Y."/>
            <person name="Hattori T."/>
            <person name="Sahashi N."/>
            <person name="Liou R.F."/>
            <person name="Kikuchi T."/>
            <person name="Tsai I.J."/>
        </authorList>
    </citation>
    <scope>NUCLEOTIDE SEQUENCE [LARGE SCALE GENOMIC DNA]</scope>
    <source>
        <strain evidence="1 2">FFPRI411160</strain>
    </source>
</reference>